<keyword evidence="1" id="KW-1133">Transmembrane helix</keyword>
<gene>
    <name evidence="2" type="ORF">M3P21_12585</name>
</gene>
<feature type="transmembrane region" description="Helical" evidence="1">
    <location>
        <begin position="66"/>
        <end position="85"/>
    </location>
</feature>
<keyword evidence="3" id="KW-1185">Reference proteome</keyword>
<accession>A0ABT0Q3J6</accession>
<sequence length="86" mass="8946">MSTSTPHPPVSFLRRVAMALPFGAGIVRQIDAGTLDRGAAKAWGLVAAGVAIWACSTALFGVPGFYIPALIMVPVIWAILLIITLG</sequence>
<feature type="transmembrane region" description="Helical" evidence="1">
    <location>
        <begin position="42"/>
        <end position="60"/>
    </location>
</feature>
<evidence type="ECO:0000256" key="1">
    <source>
        <dbReference type="SAM" id="Phobius"/>
    </source>
</evidence>
<keyword evidence="1" id="KW-0472">Membrane</keyword>
<name>A0ABT0Q3J6_9RHOB</name>
<proteinExistence type="predicted"/>
<feature type="transmembrane region" description="Helical" evidence="1">
    <location>
        <begin position="12"/>
        <end position="30"/>
    </location>
</feature>
<dbReference type="EMBL" id="JAMFMB010000015">
    <property type="protein sequence ID" value="MCL6284362.1"/>
    <property type="molecule type" value="Genomic_DNA"/>
</dbReference>
<dbReference type="Proteomes" id="UP001203880">
    <property type="component" value="Unassembled WGS sequence"/>
</dbReference>
<reference evidence="2" key="1">
    <citation type="submission" date="2022-05" db="EMBL/GenBank/DDBJ databases">
        <authorList>
            <person name="Park J.-S."/>
        </authorList>
    </citation>
    <scope>NUCLEOTIDE SEQUENCE</scope>
    <source>
        <strain evidence="2">2012CJ41-6</strain>
    </source>
</reference>
<comment type="caution">
    <text evidence="2">The sequence shown here is derived from an EMBL/GenBank/DDBJ whole genome shotgun (WGS) entry which is preliminary data.</text>
</comment>
<evidence type="ECO:0000313" key="3">
    <source>
        <dbReference type="Proteomes" id="UP001203880"/>
    </source>
</evidence>
<keyword evidence="1" id="KW-0812">Transmembrane</keyword>
<protein>
    <submittedName>
        <fullName evidence="2">Uncharacterized protein</fullName>
    </submittedName>
</protein>
<evidence type="ECO:0000313" key="2">
    <source>
        <dbReference type="EMBL" id="MCL6284362.1"/>
    </source>
</evidence>
<dbReference type="RefSeq" id="WP_249710386.1">
    <property type="nucleotide sequence ID" value="NZ_JAMFMB010000015.1"/>
</dbReference>
<organism evidence="2 3">
    <name type="scientific">Ruegeria spongiae</name>
    <dbReference type="NCBI Taxonomy" id="2942209"/>
    <lineage>
        <taxon>Bacteria</taxon>
        <taxon>Pseudomonadati</taxon>
        <taxon>Pseudomonadota</taxon>
        <taxon>Alphaproteobacteria</taxon>
        <taxon>Rhodobacterales</taxon>
        <taxon>Roseobacteraceae</taxon>
        <taxon>Ruegeria</taxon>
    </lineage>
</organism>